<feature type="compositionally biased region" description="Low complexity" evidence="1">
    <location>
        <begin position="205"/>
        <end position="219"/>
    </location>
</feature>
<accession>A0A9Q5I1X7</accession>
<comment type="caution">
    <text evidence="2">The sequence shown here is derived from an EMBL/GenBank/DDBJ whole genome shotgun (WGS) entry which is preliminary data.</text>
</comment>
<feature type="region of interest" description="Disordered" evidence="1">
    <location>
        <begin position="96"/>
        <end position="219"/>
    </location>
</feature>
<feature type="region of interest" description="Disordered" evidence="1">
    <location>
        <begin position="386"/>
        <end position="434"/>
    </location>
</feature>
<dbReference type="Proteomes" id="UP000757232">
    <property type="component" value="Unassembled WGS sequence"/>
</dbReference>
<protein>
    <submittedName>
        <fullName evidence="2">Uncharacterized protein</fullName>
    </submittedName>
</protein>
<name>A0A9Q5I1X7_SANBA</name>
<evidence type="ECO:0000313" key="3">
    <source>
        <dbReference type="Proteomes" id="UP000757232"/>
    </source>
</evidence>
<dbReference type="AlphaFoldDB" id="A0A9Q5I1X7"/>
<proteinExistence type="predicted"/>
<dbReference type="OrthoDB" id="8922241at2759"/>
<feature type="region of interest" description="Disordered" evidence="1">
    <location>
        <begin position="330"/>
        <end position="367"/>
    </location>
</feature>
<feature type="compositionally biased region" description="Acidic residues" evidence="1">
    <location>
        <begin position="154"/>
        <end position="166"/>
    </location>
</feature>
<sequence length="532" mass="58927">MSSLLLPPTTISSPSSRFASITLHPLPYSSMSDKYLGTAHKYFSLSDYEIDPHCRYRKRIFHEGPPSRTTLECVRHSNPPKFKDFIVYSPNRYTDKHAPKPVNSVQVRDWDYPQGDAQRKRRRESSVDSHATDGSYTEIPPMSPFSPAASVYDGIEDIDDESDDSSTSDRDRARSSTPGRHASKGKEPAYRPKLPISVPSLPKMSSASPTLPSVPTVSSSITQYSNNRLAERARMATLPVEAQPSVMNHRKTTPIATSSSTFSTFSAYSYSAGRSSAEVERYKDRTPPVHTGEHYMDSSLSVRARRATITGGAMDSRFNLDSRTAKQELIEEVAPARSRPEDEASRTVTPEAGRVKMERMTPPLLDLNAPERPYAAFRVAELERGSISAPPEAGPSRSRKRSKSSVSATKESQPATVISADLESNQPRRRGDRGALNPVLKMALESGDYVQVSENGFYCRVHGDHLGGTRSVTRHHESVHLNIMVECQYCNAQFSRRDAVLRHQRQSSCKTNAKWKVGKKTDVTDGPSAGSC</sequence>
<reference evidence="2" key="1">
    <citation type="submission" date="2016-06" db="EMBL/GenBank/DDBJ databases">
        <title>Draft Genome sequence of the fungus Inonotus baumii.</title>
        <authorList>
            <person name="Zhu H."/>
            <person name="Lin W."/>
        </authorList>
    </citation>
    <scope>NUCLEOTIDE SEQUENCE</scope>
    <source>
        <strain evidence="2">821</strain>
    </source>
</reference>
<dbReference type="EMBL" id="LNZH02000140">
    <property type="protein sequence ID" value="OCB90158.1"/>
    <property type="molecule type" value="Genomic_DNA"/>
</dbReference>
<gene>
    <name evidence="2" type="ORF">A7U60_g2619</name>
</gene>
<evidence type="ECO:0000256" key="1">
    <source>
        <dbReference type="SAM" id="MobiDB-lite"/>
    </source>
</evidence>
<keyword evidence="3" id="KW-1185">Reference proteome</keyword>
<organism evidence="2 3">
    <name type="scientific">Sanghuangporus baumii</name>
    <name type="common">Phellinus baumii</name>
    <dbReference type="NCBI Taxonomy" id="108892"/>
    <lineage>
        <taxon>Eukaryota</taxon>
        <taxon>Fungi</taxon>
        <taxon>Dikarya</taxon>
        <taxon>Basidiomycota</taxon>
        <taxon>Agaricomycotina</taxon>
        <taxon>Agaricomycetes</taxon>
        <taxon>Hymenochaetales</taxon>
        <taxon>Hymenochaetaceae</taxon>
        <taxon>Sanghuangporus</taxon>
    </lineage>
</organism>
<evidence type="ECO:0000313" key="2">
    <source>
        <dbReference type="EMBL" id="OCB90158.1"/>
    </source>
</evidence>